<dbReference type="SUPFAM" id="SSF51735">
    <property type="entry name" value="NAD(P)-binding Rossmann-fold domains"/>
    <property type="match status" value="1"/>
</dbReference>
<sequence length="229" mass="25365">MKYIIVGMGNFGGYLAIRLTDLGHEVIGIDSDSAKVDLVKDKITHAITMDATDLQASKNLPIKDTDVVIIAIGEDFGASIMATAIFKQLNVKRLISRAISLLHETVIKAIGVDEIIHPEEETAERLAKRLQMKGVLDSLDVSDDYNIIEVKAPERYTGMTISETNIREDFNINILTIIKMEEKPNIFGIMSKKRKVSGVVAGNTKIEKGDILLLFGNIRDINRILSLEN</sequence>
<accession>A0AAP2G1E9</accession>
<dbReference type="PROSITE" id="PS51201">
    <property type="entry name" value="RCK_N"/>
    <property type="match status" value="1"/>
</dbReference>
<dbReference type="GO" id="GO:0008324">
    <property type="term" value="F:monoatomic cation transmembrane transporter activity"/>
    <property type="evidence" value="ECO:0007669"/>
    <property type="project" value="InterPro"/>
</dbReference>
<dbReference type="InterPro" id="IPR036291">
    <property type="entry name" value="NAD(P)-bd_dom_sf"/>
</dbReference>
<protein>
    <submittedName>
        <fullName evidence="3">TrkA family potassium uptake protein</fullName>
    </submittedName>
</protein>
<dbReference type="InterPro" id="IPR036721">
    <property type="entry name" value="RCK_C_sf"/>
</dbReference>
<dbReference type="InterPro" id="IPR003148">
    <property type="entry name" value="RCK_N"/>
</dbReference>
<reference evidence="3 4" key="1">
    <citation type="submission" date="2021-05" db="EMBL/GenBank/DDBJ databases">
        <authorList>
            <person name="Zhang Z.D."/>
            <person name="Osman G."/>
        </authorList>
    </citation>
    <scope>NUCLEOTIDE SEQUENCE [LARGE SCALE GENOMIC DNA]</scope>
    <source>
        <strain evidence="3 4">KCTC 32217</strain>
    </source>
</reference>
<organism evidence="3 4">
    <name type="scientific">Litoribacter ruber</name>
    <dbReference type="NCBI Taxonomy" id="702568"/>
    <lineage>
        <taxon>Bacteria</taxon>
        <taxon>Pseudomonadati</taxon>
        <taxon>Bacteroidota</taxon>
        <taxon>Cytophagia</taxon>
        <taxon>Cytophagales</taxon>
        <taxon>Cyclobacteriaceae</taxon>
        <taxon>Litoribacter</taxon>
    </lineage>
</organism>
<dbReference type="Proteomes" id="UP001319104">
    <property type="component" value="Unassembled WGS sequence"/>
</dbReference>
<dbReference type="RefSeq" id="WP_213945366.1">
    <property type="nucleotide sequence ID" value="NZ_JAHCMY010000005.1"/>
</dbReference>
<dbReference type="Gene3D" id="3.40.50.720">
    <property type="entry name" value="NAD(P)-binding Rossmann-like Domain"/>
    <property type="match status" value="1"/>
</dbReference>
<dbReference type="Pfam" id="PF02254">
    <property type="entry name" value="TrkA_N"/>
    <property type="match status" value="1"/>
</dbReference>
<feature type="domain" description="RCK N-terminal" evidence="1">
    <location>
        <begin position="1"/>
        <end position="116"/>
    </location>
</feature>
<dbReference type="InterPro" id="IPR006037">
    <property type="entry name" value="RCK_C"/>
</dbReference>
<dbReference type="EMBL" id="JAHCMY010000005">
    <property type="protein sequence ID" value="MBS9524509.1"/>
    <property type="molecule type" value="Genomic_DNA"/>
</dbReference>
<evidence type="ECO:0000313" key="4">
    <source>
        <dbReference type="Proteomes" id="UP001319104"/>
    </source>
</evidence>
<dbReference type="Gene3D" id="3.30.70.1450">
    <property type="entry name" value="Regulator of K+ conductance, C-terminal domain"/>
    <property type="match status" value="1"/>
</dbReference>
<evidence type="ECO:0000259" key="2">
    <source>
        <dbReference type="PROSITE" id="PS51202"/>
    </source>
</evidence>
<dbReference type="PANTHER" id="PTHR43833">
    <property type="entry name" value="POTASSIUM CHANNEL PROTEIN 2-RELATED-RELATED"/>
    <property type="match status" value="1"/>
</dbReference>
<name>A0AAP2G1E9_9BACT</name>
<dbReference type="SUPFAM" id="SSF116726">
    <property type="entry name" value="TrkA C-terminal domain-like"/>
    <property type="match status" value="1"/>
</dbReference>
<keyword evidence="4" id="KW-1185">Reference proteome</keyword>
<evidence type="ECO:0000259" key="1">
    <source>
        <dbReference type="PROSITE" id="PS51201"/>
    </source>
</evidence>
<dbReference type="AlphaFoldDB" id="A0AAP2G1E9"/>
<comment type="caution">
    <text evidence="3">The sequence shown here is derived from an EMBL/GenBank/DDBJ whole genome shotgun (WGS) entry which is preliminary data.</text>
</comment>
<gene>
    <name evidence="3" type="ORF">KI659_10830</name>
</gene>
<dbReference type="GO" id="GO:0006813">
    <property type="term" value="P:potassium ion transport"/>
    <property type="evidence" value="ECO:0007669"/>
    <property type="project" value="InterPro"/>
</dbReference>
<dbReference type="InterPro" id="IPR050721">
    <property type="entry name" value="Trk_Ktr_HKT_K-transport"/>
</dbReference>
<dbReference type="Pfam" id="PF02080">
    <property type="entry name" value="TrkA_C"/>
    <property type="match status" value="1"/>
</dbReference>
<dbReference type="PANTHER" id="PTHR43833:SF7">
    <property type="entry name" value="KTR SYSTEM POTASSIUM UPTAKE PROTEIN C"/>
    <property type="match status" value="1"/>
</dbReference>
<feature type="domain" description="RCK C-terminal" evidence="2">
    <location>
        <begin position="149"/>
        <end position="229"/>
    </location>
</feature>
<dbReference type="PROSITE" id="PS51202">
    <property type="entry name" value="RCK_C"/>
    <property type="match status" value="1"/>
</dbReference>
<proteinExistence type="predicted"/>
<evidence type="ECO:0000313" key="3">
    <source>
        <dbReference type="EMBL" id="MBS9524509.1"/>
    </source>
</evidence>